<organism evidence="9 10">
    <name type="scientific">Plectus sambesii</name>
    <dbReference type="NCBI Taxonomy" id="2011161"/>
    <lineage>
        <taxon>Eukaryota</taxon>
        <taxon>Metazoa</taxon>
        <taxon>Ecdysozoa</taxon>
        <taxon>Nematoda</taxon>
        <taxon>Chromadorea</taxon>
        <taxon>Plectida</taxon>
        <taxon>Plectina</taxon>
        <taxon>Plectoidea</taxon>
        <taxon>Plectidae</taxon>
        <taxon>Plectus</taxon>
    </lineage>
</organism>
<evidence type="ECO:0000256" key="6">
    <source>
        <dbReference type="ARBA" id="ARBA00022801"/>
    </source>
</evidence>
<evidence type="ECO:0000256" key="2">
    <source>
        <dbReference type="ARBA" id="ARBA00004123"/>
    </source>
</evidence>
<dbReference type="InterPro" id="IPR045249">
    <property type="entry name" value="HARBI1-like"/>
</dbReference>
<keyword evidence="7" id="KW-0539">Nucleus</keyword>
<reference evidence="10" key="1">
    <citation type="submission" date="2022-11" db="UniProtKB">
        <authorList>
            <consortium name="WormBaseParasite"/>
        </authorList>
    </citation>
    <scope>IDENTIFICATION</scope>
</reference>
<dbReference type="GO" id="GO:0016787">
    <property type="term" value="F:hydrolase activity"/>
    <property type="evidence" value="ECO:0007669"/>
    <property type="project" value="UniProtKB-KW"/>
</dbReference>
<evidence type="ECO:0000313" key="9">
    <source>
        <dbReference type="Proteomes" id="UP000887566"/>
    </source>
</evidence>
<dbReference type="WBParaSite" id="PSAMB.scaffold4172size15414.g23672.t1">
    <property type="protein sequence ID" value="PSAMB.scaffold4172size15414.g23672.t1"/>
    <property type="gene ID" value="PSAMB.scaffold4172size15414.g23672"/>
</dbReference>
<dbReference type="InterPro" id="IPR027806">
    <property type="entry name" value="HARBI1_dom"/>
</dbReference>
<keyword evidence="6" id="KW-0378">Hydrolase</keyword>
<dbReference type="Pfam" id="PF13359">
    <property type="entry name" value="DDE_Tnp_4"/>
    <property type="match status" value="1"/>
</dbReference>
<dbReference type="GO" id="GO:0005634">
    <property type="term" value="C:nucleus"/>
    <property type="evidence" value="ECO:0007669"/>
    <property type="project" value="UniProtKB-SubCell"/>
</dbReference>
<proteinExistence type="inferred from homology"/>
<comment type="cofactor">
    <cofactor evidence="1">
        <name>a divalent metal cation</name>
        <dbReference type="ChEBI" id="CHEBI:60240"/>
    </cofactor>
</comment>
<feature type="domain" description="DDE Tnp4" evidence="8">
    <location>
        <begin position="28"/>
        <end position="185"/>
    </location>
</feature>
<keyword evidence="9" id="KW-1185">Reference proteome</keyword>
<sequence length="265" mass="29522">MASHRPEVVEKTQFSYCLSCVEDKHCLLKKPKKSGALYHNYKGTFSIVLLALCDARYRFIFIAIGSYGHNNDAGIYDSSAPDNALKNGTLNLPPHSTLPGTQPLTPHVVVGDGAFPLKTYLMKPFAGQNLPPENDIFNYRLSRCRLLIENTFGICSKMWRVLLNPFETSINNAEASIKAICALHNFLNAEENANFSLVTLADRGEEKNGVWRIQLAMLRQPENIRSTEAHNSTLSAKSVRANFIVLFQGGGAVDWQSRRQNVAVH</sequence>
<evidence type="ECO:0000313" key="10">
    <source>
        <dbReference type="WBParaSite" id="PSAMB.scaffold4172size15414.g23672.t1"/>
    </source>
</evidence>
<dbReference type="GO" id="GO:0004518">
    <property type="term" value="F:nuclease activity"/>
    <property type="evidence" value="ECO:0007669"/>
    <property type="project" value="UniProtKB-KW"/>
</dbReference>
<evidence type="ECO:0000256" key="3">
    <source>
        <dbReference type="ARBA" id="ARBA00006958"/>
    </source>
</evidence>
<name>A0A914WL08_9BILA</name>
<evidence type="ECO:0000256" key="7">
    <source>
        <dbReference type="ARBA" id="ARBA00023242"/>
    </source>
</evidence>
<protein>
    <submittedName>
        <fullName evidence="10">DDE Tnp4 domain-containing protein</fullName>
    </submittedName>
</protein>
<dbReference type="Proteomes" id="UP000887566">
    <property type="component" value="Unplaced"/>
</dbReference>
<dbReference type="PANTHER" id="PTHR22930">
    <property type="match status" value="1"/>
</dbReference>
<evidence type="ECO:0000256" key="1">
    <source>
        <dbReference type="ARBA" id="ARBA00001968"/>
    </source>
</evidence>
<dbReference type="AlphaFoldDB" id="A0A914WL08"/>
<keyword evidence="4" id="KW-0540">Nuclease</keyword>
<dbReference type="GO" id="GO:0046872">
    <property type="term" value="F:metal ion binding"/>
    <property type="evidence" value="ECO:0007669"/>
    <property type="project" value="UniProtKB-KW"/>
</dbReference>
<evidence type="ECO:0000259" key="8">
    <source>
        <dbReference type="Pfam" id="PF13359"/>
    </source>
</evidence>
<evidence type="ECO:0000256" key="5">
    <source>
        <dbReference type="ARBA" id="ARBA00022723"/>
    </source>
</evidence>
<dbReference type="PANTHER" id="PTHR22930:SF269">
    <property type="entry name" value="NUCLEASE HARBI1-LIKE PROTEIN"/>
    <property type="match status" value="1"/>
</dbReference>
<comment type="subcellular location">
    <subcellularLocation>
        <location evidence="2">Nucleus</location>
    </subcellularLocation>
</comment>
<accession>A0A914WL08</accession>
<keyword evidence="5" id="KW-0479">Metal-binding</keyword>
<evidence type="ECO:0000256" key="4">
    <source>
        <dbReference type="ARBA" id="ARBA00022722"/>
    </source>
</evidence>
<comment type="similarity">
    <text evidence="3">Belongs to the HARBI1 family.</text>
</comment>